<proteinExistence type="inferred from homology"/>
<keyword evidence="2" id="KW-0547">Nucleotide-binding</keyword>
<dbReference type="AlphaFoldDB" id="A0A1G8FFI1"/>
<keyword evidence="8" id="KW-1185">Reference proteome</keyword>
<evidence type="ECO:0000256" key="2">
    <source>
        <dbReference type="ARBA" id="ARBA00022741"/>
    </source>
</evidence>
<dbReference type="SUPFAM" id="SSF52540">
    <property type="entry name" value="P-loop containing nucleoside triphosphate hydrolases"/>
    <property type="match status" value="1"/>
</dbReference>
<dbReference type="GO" id="GO:0005525">
    <property type="term" value="F:GTP binding"/>
    <property type="evidence" value="ECO:0007669"/>
    <property type="project" value="UniProtKB-KW"/>
</dbReference>
<evidence type="ECO:0000313" key="8">
    <source>
        <dbReference type="Proteomes" id="UP000217076"/>
    </source>
</evidence>
<dbReference type="PANTHER" id="PTHR43087">
    <property type="entry name" value="LYSINE/ARGININE/ORNITHINE TRANSPORT SYSTEM KINASE"/>
    <property type="match status" value="1"/>
</dbReference>
<evidence type="ECO:0000313" key="7">
    <source>
        <dbReference type="EMBL" id="SDH80769.1"/>
    </source>
</evidence>
<dbReference type="RefSeq" id="WP_092621569.1">
    <property type="nucleotide sequence ID" value="NZ_FNCV01000014.1"/>
</dbReference>
<protein>
    <submittedName>
        <fullName evidence="7">LAO/AO transport system kinase</fullName>
    </submittedName>
</protein>
<accession>A0A1G8FFI1</accession>
<dbReference type="EMBL" id="FNCV01000014">
    <property type="protein sequence ID" value="SDH80769.1"/>
    <property type="molecule type" value="Genomic_DNA"/>
</dbReference>
<evidence type="ECO:0000256" key="4">
    <source>
        <dbReference type="ARBA" id="ARBA00023134"/>
    </source>
</evidence>
<gene>
    <name evidence="7" type="ORF">SAMN05421742_1142</name>
</gene>
<evidence type="ECO:0000256" key="1">
    <source>
        <dbReference type="ARBA" id="ARBA00009625"/>
    </source>
</evidence>
<dbReference type="InterPro" id="IPR003593">
    <property type="entry name" value="AAA+_ATPase"/>
</dbReference>
<keyword evidence="3" id="KW-0378">Hydrolase</keyword>
<keyword evidence="4" id="KW-0342">GTP-binding</keyword>
<dbReference type="Pfam" id="PF03308">
    <property type="entry name" value="MeaB"/>
    <property type="match status" value="1"/>
</dbReference>
<organism evidence="7 8">
    <name type="scientific">Roseospirillum parvum</name>
    <dbReference type="NCBI Taxonomy" id="83401"/>
    <lineage>
        <taxon>Bacteria</taxon>
        <taxon>Pseudomonadati</taxon>
        <taxon>Pseudomonadota</taxon>
        <taxon>Alphaproteobacteria</taxon>
        <taxon>Rhodospirillales</taxon>
        <taxon>Rhodospirillaceae</taxon>
        <taxon>Roseospirillum</taxon>
    </lineage>
</organism>
<evidence type="ECO:0000256" key="3">
    <source>
        <dbReference type="ARBA" id="ARBA00022801"/>
    </source>
</evidence>
<dbReference type="NCBIfam" id="TIGR00750">
    <property type="entry name" value="lao"/>
    <property type="match status" value="1"/>
</dbReference>
<evidence type="ECO:0000259" key="6">
    <source>
        <dbReference type="SMART" id="SM00382"/>
    </source>
</evidence>
<dbReference type="InterPro" id="IPR005129">
    <property type="entry name" value="GTPase_ArgK"/>
</dbReference>
<keyword evidence="7" id="KW-0808">Transferase</keyword>
<dbReference type="GO" id="GO:0016301">
    <property type="term" value="F:kinase activity"/>
    <property type="evidence" value="ECO:0007669"/>
    <property type="project" value="UniProtKB-KW"/>
</dbReference>
<feature type="domain" description="AAA+ ATPase" evidence="6">
    <location>
        <begin position="55"/>
        <end position="254"/>
    </location>
</feature>
<dbReference type="PANTHER" id="PTHR43087:SF1">
    <property type="entry name" value="LAO_AO TRANSPORT SYSTEM ATPASE"/>
    <property type="match status" value="1"/>
</dbReference>
<dbReference type="STRING" id="83401.SAMN05421742_1142"/>
<dbReference type="SMART" id="SM00382">
    <property type="entry name" value="AAA"/>
    <property type="match status" value="1"/>
</dbReference>
<keyword evidence="7" id="KW-0418">Kinase</keyword>
<evidence type="ECO:0000256" key="5">
    <source>
        <dbReference type="ARBA" id="ARBA00023186"/>
    </source>
</evidence>
<name>A0A1G8FFI1_9PROT</name>
<dbReference type="OrthoDB" id="9778292at2"/>
<dbReference type="Proteomes" id="UP000217076">
    <property type="component" value="Unassembled WGS sequence"/>
</dbReference>
<dbReference type="Gene3D" id="3.40.50.300">
    <property type="entry name" value="P-loop containing nucleotide triphosphate hydrolases"/>
    <property type="match status" value="1"/>
</dbReference>
<dbReference type="GO" id="GO:0003924">
    <property type="term" value="F:GTPase activity"/>
    <property type="evidence" value="ECO:0007669"/>
    <property type="project" value="InterPro"/>
</dbReference>
<sequence length="317" mass="31980">MTVAAPSPPAGAPAVLLPDLLGGRPAALARAITEVENETPAAADILAGVAPHLGRALVVGLTGPPGAGKSTLLSALIKIARDRGFTIGVVAVDPSSPRSGGALLGDRVRMNAHAEDPGVFLRSLSARGHLGGLSPMAARVVDLMDAAGRDLVLIETVGTGQSEVEIAELADTKVVVAAPGLGDGIQAIKAGILEIADILAVNKADLPGAEETRRHLAAMVGLGGTSVPVLATTAESGDGVAALFEAILDHARGHSAAARRADPGRRLAARLADSAAERLRSRLMASPPDAAAGRLLEDLRLGRLSLDQAVARLLGES</sequence>
<reference evidence="8" key="1">
    <citation type="submission" date="2016-10" db="EMBL/GenBank/DDBJ databases">
        <authorList>
            <person name="Varghese N."/>
            <person name="Submissions S."/>
        </authorList>
    </citation>
    <scope>NUCLEOTIDE SEQUENCE [LARGE SCALE GENOMIC DNA]</scope>
    <source>
        <strain evidence="8">930I</strain>
    </source>
</reference>
<dbReference type="InterPro" id="IPR052040">
    <property type="entry name" value="GTPase/Isobutyryl-CoA_mutase"/>
</dbReference>
<keyword evidence="5" id="KW-0143">Chaperone</keyword>
<comment type="similarity">
    <text evidence="1">Belongs to the SIMIBI class G3E GTPase family. ArgK/MeaB subfamily.</text>
</comment>
<dbReference type="InterPro" id="IPR027417">
    <property type="entry name" value="P-loop_NTPase"/>
</dbReference>